<keyword evidence="4" id="KW-1185">Reference proteome</keyword>
<dbReference type="RefSeq" id="XP_069232243.1">
    <property type="nucleotide sequence ID" value="XM_069370920.1"/>
</dbReference>
<comment type="caution">
    <text evidence="3">The sequence shown here is derived from an EMBL/GenBank/DDBJ whole genome shotgun (WGS) entry which is preliminary data.</text>
</comment>
<feature type="domain" description="Gfo/Idh/MocA-like oxidoreductase C-terminal" evidence="2">
    <location>
        <begin position="137"/>
        <end position="353"/>
    </location>
</feature>
<feature type="domain" description="Gfo/Idh/MocA-like oxidoreductase N-terminal" evidence="1">
    <location>
        <begin position="7"/>
        <end position="113"/>
    </location>
</feature>
<dbReference type="AlphaFoldDB" id="A0AB34KWL5"/>
<dbReference type="InterPro" id="IPR051450">
    <property type="entry name" value="Gfo/Idh/MocA_Oxidoreductases"/>
</dbReference>
<dbReference type="GeneID" id="96003758"/>
<sequence length="362" mass="38436">MAREKVTIAIVGAGLIGPRHAASVVKCSEASLAAFVDPSPQAQAVAHSFGVPLYPSIEALLASRDRPAAAIICSPNNTHVALAKQLLSASVHVLIEKPVAISLPSATSLLTHAALCSPTKALAGHHRRFNPYITATKHALQTNLIGNPLAISGLWALRKPPSYFAPPTAWRASRASGGGPILINLVHELDVLSYLLGPITRVYAEQTPSTRGHAVEEGAAVTLRFASGAVGTFLLSDAAPSAHSFEAGTGENPLIPRAGRDFYRILGTEGTLSVGDMRVERYAGGGSRGWEEVVVEERVQVGSEVPFDEQVRHFVRVVRGEEEPRCSVEDGVRAVRVAEAVLRAMREGVPVEVDGDRKEAKL</sequence>
<dbReference type="Gene3D" id="3.30.360.10">
    <property type="entry name" value="Dihydrodipicolinate Reductase, domain 2"/>
    <property type="match status" value="1"/>
</dbReference>
<dbReference type="Proteomes" id="UP000803884">
    <property type="component" value="Unassembled WGS sequence"/>
</dbReference>
<dbReference type="PANTHER" id="PTHR43377">
    <property type="entry name" value="BILIVERDIN REDUCTASE A"/>
    <property type="match status" value="1"/>
</dbReference>
<dbReference type="Pfam" id="PF01408">
    <property type="entry name" value="GFO_IDH_MocA"/>
    <property type="match status" value="1"/>
</dbReference>
<dbReference type="InterPro" id="IPR000683">
    <property type="entry name" value="Gfo/Idh/MocA-like_OxRdtase_N"/>
</dbReference>
<dbReference type="PANTHER" id="PTHR43377:SF1">
    <property type="entry name" value="BILIVERDIN REDUCTASE A"/>
    <property type="match status" value="1"/>
</dbReference>
<dbReference type="SUPFAM" id="SSF51735">
    <property type="entry name" value="NAD(P)-binding Rossmann-fold domains"/>
    <property type="match status" value="1"/>
</dbReference>
<dbReference type="InterPro" id="IPR004104">
    <property type="entry name" value="Gfo/Idh/MocA-like_OxRdtase_C"/>
</dbReference>
<organism evidence="3 4">
    <name type="scientific">Cladosporium halotolerans</name>
    <dbReference type="NCBI Taxonomy" id="1052096"/>
    <lineage>
        <taxon>Eukaryota</taxon>
        <taxon>Fungi</taxon>
        <taxon>Dikarya</taxon>
        <taxon>Ascomycota</taxon>
        <taxon>Pezizomycotina</taxon>
        <taxon>Dothideomycetes</taxon>
        <taxon>Dothideomycetidae</taxon>
        <taxon>Cladosporiales</taxon>
        <taxon>Cladosporiaceae</taxon>
        <taxon>Cladosporium</taxon>
    </lineage>
</organism>
<dbReference type="SUPFAM" id="SSF55347">
    <property type="entry name" value="Glyceraldehyde-3-phosphate dehydrogenase-like, C-terminal domain"/>
    <property type="match status" value="1"/>
</dbReference>
<dbReference type="Gene3D" id="3.40.50.720">
    <property type="entry name" value="NAD(P)-binding Rossmann-like Domain"/>
    <property type="match status" value="1"/>
</dbReference>
<gene>
    <name evidence="3" type="ORF">WHR41_02314</name>
</gene>
<evidence type="ECO:0000313" key="4">
    <source>
        <dbReference type="Proteomes" id="UP000803884"/>
    </source>
</evidence>
<accession>A0AB34KWL5</accession>
<name>A0AB34KWL5_9PEZI</name>
<dbReference type="Pfam" id="PF02894">
    <property type="entry name" value="GFO_IDH_MocA_C"/>
    <property type="match status" value="1"/>
</dbReference>
<evidence type="ECO:0000259" key="1">
    <source>
        <dbReference type="Pfam" id="PF01408"/>
    </source>
</evidence>
<reference evidence="3 4" key="1">
    <citation type="journal article" date="2020" name="Microbiol. Resour. Announc.">
        <title>Draft Genome Sequence of a Cladosporium Species Isolated from the Mesophotic Ascidian Didemnum maculosum.</title>
        <authorList>
            <person name="Gioti A."/>
            <person name="Siaperas R."/>
            <person name="Nikolaivits E."/>
            <person name="Le Goff G."/>
            <person name="Ouazzani J."/>
            <person name="Kotoulas G."/>
            <person name="Topakas E."/>
        </authorList>
    </citation>
    <scope>NUCLEOTIDE SEQUENCE [LARGE SCALE GENOMIC DNA]</scope>
    <source>
        <strain evidence="3 4">TM138-S3</strain>
    </source>
</reference>
<evidence type="ECO:0008006" key="5">
    <source>
        <dbReference type="Google" id="ProtNLM"/>
    </source>
</evidence>
<evidence type="ECO:0000259" key="2">
    <source>
        <dbReference type="Pfam" id="PF02894"/>
    </source>
</evidence>
<protein>
    <recommendedName>
        <fullName evidence="5">Oxidoreductase</fullName>
    </recommendedName>
</protein>
<dbReference type="InterPro" id="IPR036291">
    <property type="entry name" value="NAD(P)-bd_dom_sf"/>
</dbReference>
<dbReference type="EMBL" id="JAAQHG020000005">
    <property type="protein sequence ID" value="KAL1589138.1"/>
    <property type="molecule type" value="Genomic_DNA"/>
</dbReference>
<dbReference type="GO" id="GO:0000166">
    <property type="term" value="F:nucleotide binding"/>
    <property type="evidence" value="ECO:0007669"/>
    <property type="project" value="InterPro"/>
</dbReference>
<evidence type="ECO:0000313" key="3">
    <source>
        <dbReference type="EMBL" id="KAL1589138.1"/>
    </source>
</evidence>
<proteinExistence type="predicted"/>